<dbReference type="PANTHER" id="PTHR22705">
    <property type="entry name" value="ZINC FINGER, ZZ DOMAIN CONTAINING 3"/>
    <property type="match status" value="1"/>
</dbReference>
<dbReference type="AlphaFoldDB" id="A0A5C3N622"/>
<evidence type="ECO:0000259" key="2">
    <source>
        <dbReference type="PROSITE" id="PS51294"/>
    </source>
</evidence>
<dbReference type="InterPro" id="IPR009057">
    <property type="entry name" value="Homeodomain-like_sf"/>
</dbReference>
<dbReference type="InterPro" id="IPR001005">
    <property type="entry name" value="SANT/Myb"/>
</dbReference>
<protein>
    <submittedName>
        <fullName evidence="3">Uncharacterized protein</fullName>
    </submittedName>
</protein>
<dbReference type="PROSITE" id="PS51294">
    <property type="entry name" value="HTH_MYB"/>
    <property type="match status" value="1"/>
</dbReference>
<dbReference type="CDD" id="cd00167">
    <property type="entry name" value="SANT"/>
    <property type="match status" value="1"/>
</dbReference>
<organism evidence="3 4">
    <name type="scientific">Heliocybe sulcata</name>
    <dbReference type="NCBI Taxonomy" id="5364"/>
    <lineage>
        <taxon>Eukaryota</taxon>
        <taxon>Fungi</taxon>
        <taxon>Dikarya</taxon>
        <taxon>Basidiomycota</taxon>
        <taxon>Agaricomycotina</taxon>
        <taxon>Agaricomycetes</taxon>
        <taxon>Gloeophyllales</taxon>
        <taxon>Gloeophyllaceae</taxon>
        <taxon>Heliocybe</taxon>
    </lineage>
</organism>
<dbReference type="Pfam" id="PF23082">
    <property type="entry name" value="Myb_DNA-binding_2"/>
    <property type="match status" value="1"/>
</dbReference>
<dbReference type="InterPro" id="IPR017930">
    <property type="entry name" value="Myb_dom"/>
</dbReference>
<reference evidence="3 4" key="1">
    <citation type="journal article" date="2019" name="Nat. Ecol. Evol.">
        <title>Megaphylogeny resolves global patterns of mushroom evolution.</title>
        <authorList>
            <person name="Varga T."/>
            <person name="Krizsan K."/>
            <person name="Foldi C."/>
            <person name="Dima B."/>
            <person name="Sanchez-Garcia M."/>
            <person name="Sanchez-Ramirez S."/>
            <person name="Szollosi G.J."/>
            <person name="Szarkandi J.G."/>
            <person name="Papp V."/>
            <person name="Albert L."/>
            <person name="Andreopoulos W."/>
            <person name="Angelini C."/>
            <person name="Antonin V."/>
            <person name="Barry K.W."/>
            <person name="Bougher N.L."/>
            <person name="Buchanan P."/>
            <person name="Buyck B."/>
            <person name="Bense V."/>
            <person name="Catcheside P."/>
            <person name="Chovatia M."/>
            <person name="Cooper J."/>
            <person name="Damon W."/>
            <person name="Desjardin D."/>
            <person name="Finy P."/>
            <person name="Geml J."/>
            <person name="Haridas S."/>
            <person name="Hughes K."/>
            <person name="Justo A."/>
            <person name="Karasinski D."/>
            <person name="Kautmanova I."/>
            <person name="Kiss B."/>
            <person name="Kocsube S."/>
            <person name="Kotiranta H."/>
            <person name="LaButti K.M."/>
            <person name="Lechner B.E."/>
            <person name="Liimatainen K."/>
            <person name="Lipzen A."/>
            <person name="Lukacs Z."/>
            <person name="Mihaltcheva S."/>
            <person name="Morgado L.N."/>
            <person name="Niskanen T."/>
            <person name="Noordeloos M.E."/>
            <person name="Ohm R.A."/>
            <person name="Ortiz-Santana B."/>
            <person name="Ovrebo C."/>
            <person name="Racz N."/>
            <person name="Riley R."/>
            <person name="Savchenko A."/>
            <person name="Shiryaev A."/>
            <person name="Soop K."/>
            <person name="Spirin V."/>
            <person name="Szebenyi C."/>
            <person name="Tomsovsky M."/>
            <person name="Tulloss R.E."/>
            <person name="Uehling J."/>
            <person name="Grigoriev I.V."/>
            <person name="Vagvolgyi C."/>
            <person name="Papp T."/>
            <person name="Martin F.M."/>
            <person name="Miettinen O."/>
            <person name="Hibbett D.S."/>
            <person name="Nagy L.G."/>
        </authorList>
    </citation>
    <scope>NUCLEOTIDE SEQUENCE [LARGE SCALE GENOMIC DNA]</scope>
    <source>
        <strain evidence="3 4">OMC1185</strain>
    </source>
</reference>
<evidence type="ECO:0000259" key="1">
    <source>
        <dbReference type="PROSITE" id="PS50090"/>
    </source>
</evidence>
<dbReference type="EMBL" id="ML213508">
    <property type="protein sequence ID" value="TFK52850.1"/>
    <property type="molecule type" value="Genomic_DNA"/>
</dbReference>
<feature type="domain" description="Myb-like" evidence="1">
    <location>
        <begin position="270"/>
        <end position="325"/>
    </location>
</feature>
<proteinExistence type="predicted"/>
<feature type="domain" description="HTH myb-type" evidence="2">
    <location>
        <begin position="270"/>
        <end position="329"/>
    </location>
</feature>
<dbReference type="Proteomes" id="UP000305948">
    <property type="component" value="Unassembled WGS sequence"/>
</dbReference>
<dbReference type="STRING" id="5364.A0A5C3N622"/>
<dbReference type="SUPFAM" id="SSF46689">
    <property type="entry name" value="Homeodomain-like"/>
    <property type="match status" value="1"/>
</dbReference>
<accession>A0A5C3N622</accession>
<keyword evidence="4" id="KW-1185">Reference proteome</keyword>
<sequence length="343" mass="39105">MDDKRAQTIQALSDFIKRQKAILSRTQTDIERLVSLKRDILARDDSEEFATNQEQVVYSGQTLSEQCAESFLLPDDIDWSVFKSCDPGPVGELAASIRSVQSQRNEPSKTQTSPLSDLQKLVKDARKTILDPVLNQLPPLSDDEESHEEYVDPEKLVKERERQKIRELKKRKINCGLTVPLRSRPVNGVFIRRDLEDESAEVDIADAPDIKEDAGAAQAMLIDEKPKRRPSKRARVEEPKQLQKPCKEITEDTVMLDTPPTPTFAPGKPKPETYKQAWSVSEQHLLERLLEEIPDGERNRWQKISKAMNGHRTPRQVASRVQKYFEKLKRFGIDINAKGDGEA</sequence>
<evidence type="ECO:0000313" key="3">
    <source>
        <dbReference type="EMBL" id="TFK52850.1"/>
    </source>
</evidence>
<dbReference type="Gene3D" id="1.10.10.60">
    <property type="entry name" value="Homeodomain-like"/>
    <property type="match status" value="1"/>
</dbReference>
<dbReference type="PROSITE" id="PS50090">
    <property type="entry name" value="MYB_LIKE"/>
    <property type="match status" value="1"/>
</dbReference>
<dbReference type="OrthoDB" id="424753at2759"/>
<gene>
    <name evidence="3" type="ORF">OE88DRAFT_1733840</name>
</gene>
<dbReference type="SMART" id="SM00717">
    <property type="entry name" value="SANT"/>
    <property type="match status" value="1"/>
</dbReference>
<dbReference type="PANTHER" id="PTHR22705:SF0">
    <property type="entry name" value="ZZ-TYPE ZINC FINGER-CONTAINING PROTEIN 3"/>
    <property type="match status" value="1"/>
</dbReference>
<dbReference type="InterPro" id="IPR037830">
    <property type="entry name" value="ZZZ3"/>
</dbReference>
<name>A0A5C3N622_9AGAM</name>
<evidence type="ECO:0000313" key="4">
    <source>
        <dbReference type="Proteomes" id="UP000305948"/>
    </source>
</evidence>